<dbReference type="InParanoid" id="A0A7M7H9H9"/>
<evidence type="ECO:0000313" key="3">
    <source>
        <dbReference type="EnsemblMetazoa" id="XP_008203877"/>
    </source>
</evidence>
<accession>A0A7M7H9H9</accession>
<sequence>MNKYLAFVFFAVMIAMAFGCEDDLCPRVYNPVCDNLGHTHINPCLFKCAAEDAKAKGTELTIVKYDEC</sequence>
<name>A0A7M7H9H9_NASVI</name>
<dbReference type="RefSeq" id="XP_008203877.1">
    <property type="nucleotide sequence ID" value="XM_008205655.3"/>
</dbReference>
<dbReference type="PROSITE" id="PS51257">
    <property type="entry name" value="PROKAR_LIPOPROTEIN"/>
    <property type="match status" value="1"/>
</dbReference>
<feature type="chain" id="PRO_5029597749" description="Kazal-like domain-containing protein" evidence="1">
    <location>
        <begin position="20"/>
        <end position="68"/>
    </location>
</feature>
<proteinExistence type="predicted"/>
<dbReference type="PROSITE" id="PS51465">
    <property type="entry name" value="KAZAL_2"/>
    <property type="match status" value="1"/>
</dbReference>
<evidence type="ECO:0000259" key="2">
    <source>
        <dbReference type="PROSITE" id="PS51465"/>
    </source>
</evidence>
<dbReference type="OrthoDB" id="6352355at2759"/>
<dbReference type="SMART" id="SM00280">
    <property type="entry name" value="KAZAL"/>
    <property type="match status" value="1"/>
</dbReference>
<dbReference type="InterPro" id="IPR036058">
    <property type="entry name" value="Kazal_dom_sf"/>
</dbReference>
<dbReference type="KEGG" id="nvi:100677882"/>
<dbReference type="SUPFAM" id="SSF100895">
    <property type="entry name" value="Kazal-type serine protease inhibitors"/>
    <property type="match status" value="1"/>
</dbReference>
<keyword evidence="4" id="KW-1185">Reference proteome</keyword>
<dbReference type="GeneID" id="100677882"/>
<dbReference type="AlphaFoldDB" id="A0A7M7H9H9"/>
<reference evidence="3" key="1">
    <citation type="submission" date="2021-01" db="UniProtKB">
        <authorList>
            <consortium name="EnsemblMetazoa"/>
        </authorList>
    </citation>
    <scope>IDENTIFICATION</scope>
</reference>
<feature type="domain" description="Kazal-like" evidence="2">
    <location>
        <begin position="14"/>
        <end position="68"/>
    </location>
</feature>
<keyword evidence="1" id="KW-0732">Signal</keyword>
<dbReference type="InterPro" id="IPR002350">
    <property type="entry name" value="Kazal_dom"/>
</dbReference>
<dbReference type="SMR" id="A0A7M7H9H9"/>
<dbReference type="EnsemblMetazoa" id="XM_008205655">
    <property type="protein sequence ID" value="XP_008203877"/>
    <property type="gene ID" value="LOC100677882"/>
</dbReference>
<organism evidence="3 4">
    <name type="scientific">Nasonia vitripennis</name>
    <name type="common">Parasitic wasp</name>
    <dbReference type="NCBI Taxonomy" id="7425"/>
    <lineage>
        <taxon>Eukaryota</taxon>
        <taxon>Metazoa</taxon>
        <taxon>Ecdysozoa</taxon>
        <taxon>Arthropoda</taxon>
        <taxon>Hexapoda</taxon>
        <taxon>Insecta</taxon>
        <taxon>Pterygota</taxon>
        <taxon>Neoptera</taxon>
        <taxon>Endopterygota</taxon>
        <taxon>Hymenoptera</taxon>
        <taxon>Apocrita</taxon>
        <taxon>Proctotrupomorpha</taxon>
        <taxon>Chalcidoidea</taxon>
        <taxon>Pteromalidae</taxon>
        <taxon>Pteromalinae</taxon>
        <taxon>Nasonia</taxon>
    </lineage>
</organism>
<evidence type="ECO:0000313" key="4">
    <source>
        <dbReference type="Proteomes" id="UP000002358"/>
    </source>
</evidence>
<protein>
    <recommendedName>
        <fullName evidence="2">Kazal-like domain-containing protein</fullName>
    </recommendedName>
</protein>
<dbReference type="Gene3D" id="3.30.60.30">
    <property type="match status" value="1"/>
</dbReference>
<dbReference type="Proteomes" id="UP000002358">
    <property type="component" value="Chromosome 3"/>
</dbReference>
<evidence type="ECO:0000256" key="1">
    <source>
        <dbReference type="SAM" id="SignalP"/>
    </source>
</evidence>
<feature type="signal peptide" evidence="1">
    <location>
        <begin position="1"/>
        <end position="19"/>
    </location>
</feature>
<dbReference type="CDD" id="cd00104">
    <property type="entry name" value="KAZAL_FS"/>
    <property type="match status" value="1"/>
</dbReference>
<dbReference type="Pfam" id="PF00050">
    <property type="entry name" value="Kazal_1"/>
    <property type="match status" value="1"/>
</dbReference>